<dbReference type="Pfam" id="PF00890">
    <property type="entry name" value="FAD_binding_2"/>
    <property type="match status" value="1"/>
</dbReference>
<evidence type="ECO:0000313" key="12">
    <source>
        <dbReference type="Proteomes" id="UP000315995"/>
    </source>
</evidence>
<gene>
    <name evidence="11" type="ORF">FIV42_25025</name>
</gene>
<keyword evidence="12" id="KW-1185">Reference proteome</keyword>
<accession>A0A5B8YD78</accession>
<dbReference type="AlphaFoldDB" id="A0A4Y6Q0Y2"/>
<dbReference type="GO" id="GO:0044281">
    <property type="term" value="P:small molecule metabolic process"/>
    <property type="evidence" value="ECO:0007669"/>
    <property type="project" value="UniProtKB-ARBA"/>
</dbReference>
<dbReference type="PANTHER" id="PTHR11632:SF51">
    <property type="entry name" value="SUCCINATE DEHYDROGENASE [UBIQUINONE] FLAVOPROTEIN SUBUNIT, MITOCHONDRIAL"/>
    <property type="match status" value="1"/>
</dbReference>
<sequence length="584" mass="63709">MPKTHRQHTTVLIIGAGAAGLRTAIELAGAGVECLVLGKRDHGDAHTSWAAGGINASLGNLDEEDRWEVHAADTIREGHYVCDPTAVELLAKRAPERVCELDEWGAGFARTDNGKINQRYFGAQTYRRTCFVGDRTGAAILETLVRRARQLDVPYLENVCITHVATDDGRACGAVGFDIDSGEYVAIGARAVVIAAGGCTALYDRSTSRPDENTADAVGLAYRAGAHLRDMEFIQFHPTGMVEPEDRRGELVTEAVRGEGGHLFNAEGDRFMEEYAPDEMELAARDVVARANAREIRQGRGTDAGGVLLDISHRDRDFLQERLPSVYERFQDLGIDIAEDPMQVAPTAHYAMGGVCVDFTTGQSSLDGLYAVGEATSGLHGANRLGGNSLCETVVFGQLCGAHLADALSDEASPNESPNPSLDDAVIARYTDELDDLADRSGEHRPQDLVAALRRLLWDKAGILRTQEDLEDGLSELSQIIEKAGDLSVDGGPGSDSFQWAVNLRFMLVGAEAIFRGALMREESRGAQYREDHPDEADDWKVNIPYGRSDDGHMELWTREVPEIPEAVQEALEEELKLDYHHLE</sequence>
<dbReference type="RefSeq" id="WP_141200341.1">
    <property type="nucleotide sequence ID" value="NZ_CP041186.1"/>
</dbReference>
<dbReference type="Gene3D" id="3.90.700.10">
    <property type="entry name" value="Succinate dehydrogenase/fumarate reductase flavoprotein, catalytic domain"/>
    <property type="match status" value="1"/>
</dbReference>
<evidence type="ECO:0000259" key="10">
    <source>
        <dbReference type="Pfam" id="PF02910"/>
    </source>
</evidence>
<dbReference type="InterPro" id="IPR030664">
    <property type="entry name" value="SdhA/FrdA/AprA"/>
</dbReference>
<keyword evidence="5" id="KW-0285">Flavoprotein</keyword>
<feature type="domain" description="FAD-dependent oxidoreductase 2 FAD-binding" evidence="9">
    <location>
        <begin position="11"/>
        <end position="390"/>
    </location>
</feature>
<dbReference type="Gene3D" id="3.50.50.60">
    <property type="entry name" value="FAD/NAD(P)-binding domain"/>
    <property type="match status" value="1"/>
</dbReference>
<evidence type="ECO:0000256" key="5">
    <source>
        <dbReference type="ARBA" id="ARBA00022630"/>
    </source>
</evidence>
<dbReference type="PANTHER" id="PTHR11632">
    <property type="entry name" value="SUCCINATE DEHYDROGENASE 2 FLAVOPROTEIN SUBUNIT"/>
    <property type="match status" value="1"/>
</dbReference>
<dbReference type="InterPro" id="IPR003953">
    <property type="entry name" value="FAD-dep_OxRdtase_2_FAD-bd"/>
</dbReference>
<evidence type="ECO:0000256" key="6">
    <source>
        <dbReference type="ARBA" id="ARBA00023002"/>
    </source>
</evidence>
<evidence type="ECO:0000256" key="3">
    <source>
        <dbReference type="ARBA" id="ARBA00008562"/>
    </source>
</evidence>
<dbReference type="EC" id="1.4.3.16" evidence="4"/>
<dbReference type="SUPFAM" id="SSF51905">
    <property type="entry name" value="FAD/NAD(P)-binding domain"/>
    <property type="match status" value="1"/>
</dbReference>
<evidence type="ECO:0000259" key="9">
    <source>
        <dbReference type="Pfam" id="PF00890"/>
    </source>
</evidence>
<dbReference type="PIRSF" id="PIRSF000171">
    <property type="entry name" value="SDHA_APRA_LASPO"/>
    <property type="match status" value="1"/>
</dbReference>
<dbReference type="InterPro" id="IPR036188">
    <property type="entry name" value="FAD/NAD-bd_sf"/>
</dbReference>
<protein>
    <recommendedName>
        <fullName evidence="4">L-aspartate oxidase</fullName>
        <ecNumber evidence="4">1.4.3.16</ecNumber>
    </recommendedName>
</protein>
<evidence type="ECO:0000256" key="2">
    <source>
        <dbReference type="ARBA" id="ARBA00004950"/>
    </source>
</evidence>
<dbReference type="SUPFAM" id="SSF46977">
    <property type="entry name" value="Succinate dehydrogenase/fumarate reductase flavoprotein C-terminal domain"/>
    <property type="match status" value="1"/>
</dbReference>
<reference evidence="11 12" key="1">
    <citation type="submission" date="2019-06" db="EMBL/GenBank/DDBJ databases">
        <title>Persicimonas caeni gen. nov., sp. nov., a predatory bacterium isolated from solar saltern.</title>
        <authorList>
            <person name="Wang S."/>
        </authorList>
    </citation>
    <scope>NUCLEOTIDE SEQUENCE [LARGE SCALE GENOMIC DNA]</scope>
    <source>
        <strain evidence="11 12">YN101</strain>
    </source>
</reference>
<dbReference type="Pfam" id="PF02910">
    <property type="entry name" value="Succ_DH_flav_C"/>
    <property type="match status" value="1"/>
</dbReference>
<feature type="active site" description="Proton acceptor" evidence="8">
    <location>
        <position position="285"/>
    </location>
</feature>
<comment type="cofactor">
    <cofactor evidence="1">
        <name>FAD</name>
        <dbReference type="ChEBI" id="CHEBI:57692"/>
    </cofactor>
</comment>
<name>A0A4Y6Q0Y2_PERCE</name>
<dbReference type="FunFam" id="3.90.700.10:FF:000002">
    <property type="entry name" value="L-aspartate oxidase"/>
    <property type="match status" value="1"/>
</dbReference>
<proteinExistence type="inferred from homology"/>
<evidence type="ECO:0000256" key="1">
    <source>
        <dbReference type="ARBA" id="ARBA00001974"/>
    </source>
</evidence>
<keyword evidence="6" id="KW-0560">Oxidoreductase</keyword>
<comment type="similarity">
    <text evidence="3">Belongs to the FAD-dependent oxidoreductase 2 family. NadB subfamily.</text>
</comment>
<accession>A0A4Y6Q0Y2</accession>
<dbReference type="Proteomes" id="UP000315995">
    <property type="component" value="Chromosome"/>
</dbReference>
<dbReference type="GO" id="GO:0008734">
    <property type="term" value="F:L-aspartate oxidase activity"/>
    <property type="evidence" value="ECO:0007669"/>
    <property type="project" value="UniProtKB-EC"/>
</dbReference>
<dbReference type="InterPro" id="IPR015939">
    <property type="entry name" value="Fum_Rdtase/Succ_DH_flav-like_C"/>
</dbReference>
<comment type="pathway">
    <text evidence="2">Cofactor biosynthesis; NAD(+) biosynthesis; iminoaspartate from L-aspartate (oxidase route): step 1/1.</text>
</comment>
<dbReference type="Gene3D" id="1.20.58.100">
    <property type="entry name" value="Fumarate reductase/succinate dehydrogenase flavoprotein-like, C-terminal domain"/>
    <property type="match status" value="1"/>
</dbReference>
<evidence type="ECO:0000256" key="4">
    <source>
        <dbReference type="ARBA" id="ARBA00012173"/>
    </source>
</evidence>
<organism evidence="11 12">
    <name type="scientific">Persicimonas caeni</name>
    <dbReference type="NCBI Taxonomy" id="2292766"/>
    <lineage>
        <taxon>Bacteria</taxon>
        <taxon>Deltaproteobacteria</taxon>
        <taxon>Bradymonadales</taxon>
        <taxon>Bradymonadaceae</taxon>
        <taxon>Persicimonas</taxon>
    </lineage>
</organism>
<dbReference type="InterPro" id="IPR027477">
    <property type="entry name" value="Succ_DH/fumarate_Rdtase_cat_sf"/>
</dbReference>
<dbReference type="EMBL" id="CP041186">
    <property type="protein sequence ID" value="QDG53887.1"/>
    <property type="molecule type" value="Genomic_DNA"/>
</dbReference>
<comment type="catalytic activity">
    <reaction evidence="7">
        <text>L-aspartate + O2 = iminosuccinate + H2O2</text>
        <dbReference type="Rhea" id="RHEA:25876"/>
        <dbReference type="ChEBI" id="CHEBI:15379"/>
        <dbReference type="ChEBI" id="CHEBI:16240"/>
        <dbReference type="ChEBI" id="CHEBI:29991"/>
        <dbReference type="ChEBI" id="CHEBI:77875"/>
        <dbReference type="EC" id="1.4.3.16"/>
    </reaction>
    <physiologicalReaction direction="left-to-right" evidence="7">
        <dbReference type="Rhea" id="RHEA:25877"/>
    </physiologicalReaction>
</comment>
<dbReference type="PRINTS" id="PR00368">
    <property type="entry name" value="FADPNR"/>
</dbReference>
<evidence type="ECO:0000256" key="8">
    <source>
        <dbReference type="PIRSR" id="PIRSR000171-1"/>
    </source>
</evidence>
<dbReference type="SUPFAM" id="SSF56425">
    <property type="entry name" value="Succinate dehydrogenase/fumarate reductase flavoprotein, catalytic domain"/>
    <property type="match status" value="1"/>
</dbReference>
<dbReference type="InterPro" id="IPR037099">
    <property type="entry name" value="Fum_R/Succ_DH_flav-like_C_sf"/>
</dbReference>
<evidence type="ECO:0000313" key="11">
    <source>
        <dbReference type="EMBL" id="QDG53887.1"/>
    </source>
</evidence>
<dbReference type="OrthoDB" id="9806724at2"/>
<feature type="domain" description="Fumarate reductase/succinate dehydrogenase flavoprotein-like C-terminal" evidence="10">
    <location>
        <begin position="452"/>
        <end position="560"/>
    </location>
</feature>
<evidence type="ECO:0000256" key="7">
    <source>
        <dbReference type="ARBA" id="ARBA00048305"/>
    </source>
</evidence>